<dbReference type="Gene3D" id="3.90.180.10">
    <property type="entry name" value="Medium-chain alcohol dehydrogenases, catalytic domain"/>
    <property type="match status" value="1"/>
</dbReference>
<dbReference type="SMART" id="SM00829">
    <property type="entry name" value="PKS_ER"/>
    <property type="match status" value="1"/>
</dbReference>
<dbReference type="OMA" id="NTAYCET"/>
<gene>
    <name evidence="2" type="ORF">TRAPUB_8423</name>
</gene>
<dbReference type="CDD" id="cd08249">
    <property type="entry name" value="enoyl_reductase_like"/>
    <property type="match status" value="1"/>
</dbReference>
<organism evidence="2 3">
    <name type="scientific">Trametes pubescens</name>
    <name type="common">White-rot fungus</name>
    <dbReference type="NCBI Taxonomy" id="154538"/>
    <lineage>
        <taxon>Eukaryota</taxon>
        <taxon>Fungi</taxon>
        <taxon>Dikarya</taxon>
        <taxon>Basidiomycota</taxon>
        <taxon>Agaricomycotina</taxon>
        <taxon>Agaricomycetes</taxon>
        <taxon>Polyporales</taxon>
        <taxon>Polyporaceae</taxon>
        <taxon>Trametes</taxon>
    </lineage>
</organism>
<dbReference type="Pfam" id="PF08240">
    <property type="entry name" value="ADH_N"/>
    <property type="match status" value="1"/>
</dbReference>
<keyword evidence="3" id="KW-1185">Reference proteome</keyword>
<dbReference type="InterPro" id="IPR020843">
    <property type="entry name" value="ER"/>
</dbReference>
<dbReference type="PANTHER" id="PTHR45348:SF2">
    <property type="entry name" value="ZINC-TYPE ALCOHOL DEHYDROGENASE-LIKE PROTEIN C2E1P3.01"/>
    <property type="match status" value="1"/>
</dbReference>
<dbReference type="Proteomes" id="UP000184267">
    <property type="component" value="Unassembled WGS sequence"/>
</dbReference>
<sequence>MALILPVPKADWIISEISVPNPGPKDVLVKIIAAGLNPADWKIQAYGLDFVPYPYTGGWDAAGIVEEVGAEVSNLNKGDKVFYQAWHDPRKSAFQQYGIVPAEIAAKIPENITFDQAASIPVGLNTVAIALYNHTPNTKSVDYPAPWEQGGTTRFAEKPAFILGGSSTVGQYAIQLARLSGFSPIITTSSIRHEEFLKSIGATHVIDRTLPFTTIRAEVAKLAGDKPIDYVYDSISTAETQQLGYEVLAPGGDLVLVHSEEIPAEKKKTSDNKKILVVFANVQAPENRDVVVGIWSHVTELLATGKLVPGRVEALPNGLAGIPDGLVRLQKEQVSGQKLIAHPQETP</sequence>
<dbReference type="AlphaFoldDB" id="A0A1M2W5E8"/>
<evidence type="ECO:0000313" key="2">
    <source>
        <dbReference type="EMBL" id="OJT14980.1"/>
    </source>
</evidence>
<reference evidence="2 3" key="1">
    <citation type="submission" date="2016-10" db="EMBL/GenBank/DDBJ databases">
        <title>Genome sequence of the basidiomycete white-rot fungus Trametes pubescens.</title>
        <authorList>
            <person name="Makela M.R."/>
            <person name="Granchi Z."/>
            <person name="Peng M."/>
            <person name="De Vries R.P."/>
            <person name="Grigoriev I."/>
            <person name="Riley R."/>
            <person name="Hilden K."/>
        </authorList>
    </citation>
    <scope>NUCLEOTIDE SEQUENCE [LARGE SCALE GENOMIC DNA]</scope>
    <source>
        <strain evidence="2 3">FBCC735</strain>
    </source>
</reference>
<protein>
    <submittedName>
        <fullName evidence="2">Enoyl reductase LovC</fullName>
    </submittedName>
</protein>
<dbReference type="Gene3D" id="3.40.50.720">
    <property type="entry name" value="NAD(P)-binding Rossmann-like Domain"/>
    <property type="match status" value="1"/>
</dbReference>
<dbReference type="InterPro" id="IPR036291">
    <property type="entry name" value="NAD(P)-bd_dom_sf"/>
</dbReference>
<evidence type="ECO:0000259" key="1">
    <source>
        <dbReference type="SMART" id="SM00829"/>
    </source>
</evidence>
<dbReference type="SUPFAM" id="SSF51735">
    <property type="entry name" value="NAD(P)-binding Rossmann-fold domains"/>
    <property type="match status" value="1"/>
</dbReference>
<dbReference type="PANTHER" id="PTHR45348">
    <property type="entry name" value="HYPOTHETICAL OXIDOREDUCTASE (EUROFUNG)"/>
    <property type="match status" value="1"/>
</dbReference>
<evidence type="ECO:0000313" key="3">
    <source>
        <dbReference type="Proteomes" id="UP000184267"/>
    </source>
</evidence>
<comment type="caution">
    <text evidence="2">The sequence shown here is derived from an EMBL/GenBank/DDBJ whole genome shotgun (WGS) entry which is preliminary data.</text>
</comment>
<dbReference type="InterPro" id="IPR011032">
    <property type="entry name" value="GroES-like_sf"/>
</dbReference>
<dbReference type="InterPro" id="IPR013154">
    <property type="entry name" value="ADH-like_N"/>
</dbReference>
<dbReference type="SUPFAM" id="SSF50129">
    <property type="entry name" value="GroES-like"/>
    <property type="match status" value="1"/>
</dbReference>
<proteinExistence type="predicted"/>
<dbReference type="OrthoDB" id="3233595at2759"/>
<dbReference type="InterPro" id="IPR013149">
    <property type="entry name" value="ADH-like_C"/>
</dbReference>
<feature type="domain" description="Enoyl reductase (ER)" evidence="1">
    <location>
        <begin position="10"/>
        <end position="340"/>
    </location>
</feature>
<dbReference type="GO" id="GO:0016651">
    <property type="term" value="F:oxidoreductase activity, acting on NAD(P)H"/>
    <property type="evidence" value="ECO:0007669"/>
    <property type="project" value="InterPro"/>
</dbReference>
<dbReference type="EMBL" id="MNAD01000215">
    <property type="protein sequence ID" value="OJT14980.1"/>
    <property type="molecule type" value="Genomic_DNA"/>
</dbReference>
<accession>A0A1M2W5E8</accession>
<dbReference type="Pfam" id="PF00107">
    <property type="entry name" value="ADH_zinc_N"/>
    <property type="match status" value="1"/>
</dbReference>
<dbReference type="STRING" id="154538.A0A1M2W5E8"/>
<name>A0A1M2W5E8_TRAPU</name>
<dbReference type="InterPro" id="IPR047122">
    <property type="entry name" value="Trans-enoyl_RdTase-like"/>
</dbReference>